<dbReference type="Proteomes" id="UP000245946">
    <property type="component" value="Unassembled WGS sequence"/>
</dbReference>
<dbReference type="PANTHER" id="PTHR43037:SF4">
    <property type="entry name" value="PEPTIDASE S9 PROLYL OLIGOPEPTIDASE CATALYTIC DOMAIN-CONTAINING PROTEIN"/>
    <property type="match status" value="1"/>
</dbReference>
<reference evidence="4 5" key="1">
    <citation type="journal article" date="2018" name="Mol. Biol. Evol.">
        <title>Broad Genomic Sampling Reveals a Smut Pathogenic Ancestry of the Fungal Clade Ustilaginomycotina.</title>
        <authorList>
            <person name="Kijpornyongpan T."/>
            <person name="Mondo S.J."/>
            <person name="Barry K."/>
            <person name="Sandor L."/>
            <person name="Lee J."/>
            <person name="Lipzen A."/>
            <person name="Pangilinan J."/>
            <person name="LaButti K."/>
            <person name="Hainaut M."/>
            <person name="Henrissat B."/>
            <person name="Grigoriev I.V."/>
            <person name="Spatafora J.W."/>
            <person name="Aime M.C."/>
        </authorList>
    </citation>
    <scope>NUCLEOTIDE SEQUENCE [LARGE SCALE GENOMIC DNA]</scope>
    <source>
        <strain evidence="4 5">MCA 4186</strain>
    </source>
</reference>
<dbReference type="GeneID" id="37273044"/>
<feature type="signal peptide" evidence="2">
    <location>
        <begin position="1"/>
        <end position="23"/>
    </location>
</feature>
<keyword evidence="5" id="KW-1185">Reference proteome</keyword>
<dbReference type="InterPro" id="IPR029058">
    <property type="entry name" value="AB_hydrolase_fold"/>
</dbReference>
<feature type="chain" id="PRO_5016340122" description="Peptidase S9 prolyl oligopeptidase catalytic domain-containing protein" evidence="2">
    <location>
        <begin position="24"/>
        <end position="982"/>
    </location>
</feature>
<dbReference type="Gene3D" id="3.40.50.1820">
    <property type="entry name" value="alpha/beta hydrolase"/>
    <property type="match status" value="1"/>
</dbReference>
<evidence type="ECO:0000259" key="3">
    <source>
        <dbReference type="Pfam" id="PF00326"/>
    </source>
</evidence>
<dbReference type="SUPFAM" id="SSF53474">
    <property type="entry name" value="alpha/beta-Hydrolases"/>
    <property type="match status" value="1"/>
</dbReference>
<dbReference type="InterPro" id="IPR050955">
    <property type="entry name" value="Plant_Biomass_Hydrol_Est"/>
</dbReference>
<dbReference type="PANTHER" id="PTHR43037">
    <property type="entry name" value="UNNAMED PRODUCT-RELATED"/>
    <property type="match status" value="1"/>
</dbReference>
<organism evidence="4 5">
    <name type="scientific">Tilletiopsis washingtonensis</name>
    <dbReference type="NCBI Taxonomy" id="58919"/>
    <lineage>
        <taxon>Eukaryota</taxon>
        <taxon>Fungi</taxon>
        <taxon>Dikarya</taxon>
        <taxon>Basidiomycota</taxon>
        <taxon>Ustilaginomycotina</taxon>
        <taxon>Exobasidiomycetes</taxon>
        <taxon>Entylomatales</taxon>
        <taxon>Entylomatales incertae sedis</taxon>
        <taxon>Tilletiopsis</taxon>
    </lineage>
</organism>
<dbReference type="OrthoDB" id="449091at2759"/>
<dbReference type="STRING" id="58919.A0A316Z1H7"/>
<dbReference type="GO" id="GO:0006508">
    <property type="term" value="P:proteolysis"/>
    <property type="evidence" value="ECO:0007669"/>
    <property type="project" value="InterPro"/>
</dbReference>
<feature type="domain" description="Peptidase S9 prolyl oligopeptidase catalytic" evidence="3">
    <location>
        <begin position="493"/>
        <end position="648"/>
    </location>
</feature>
<keyword evidence="1 2" id="KW-0732">Signal</keyword>
<dbReference type="GO" id="GO:0008236">
    <property type="term" value="F:serine-type peptidase activity"/>
    <property type="evidence" value="ECO:0007669"/>
    <property type="project" value="InterPro"/>
</dbReference>
<gene>
    <name evidence="4" type="ORF">FA09DRAFT_362682</name>
</gene>
<proteinExistence type="predicted"/>
<dbReference type="RefSeq" id="XP_025595906.1">
    <property type="nucleotide sequence ID" value="XM_025745500.1"/>
</dbReference>
<evidence type="ECO:0000313" key="5">
    <source>
        <dbReference type="Proteomes" id="UP000245946"/>
    </source>
</evidence>
<accession>A0A316Z1H7</accession>
<dbReference type="InterPro" id="IPR001375">
    <property type="entry name" value="Peptidase_S9_cat"/>
</dbReference>
<dbReference type="EMBL" id="KZ819303">
    <property type="protein sequence ID" value="PWN95627.1"/>
    <property type="molecule type" value="Genomic_DNA"/>
</dbReference>
<evidence type="ECO:0000256" key="2">
    <source>
        <dbReference type="SAM" id="SignalP"/>
    </source>
</evidence>
<evidence type="ECO:0000256" key="1">
    <source>
        <dbReference type="ARBA" id="ARBA00022729"/>
    </source>
</evidence>
<name>A0A316Z1H7_9BASI</name>
<protein>
    <recommendedName>
        <fullName evidence="3">Peptidase S9 prolyl oligopeptidase catalytic domain-containing protein</fullName>
    </recommendedName>
</protein>
<dbReference type="AlphaFoldDB" id="A0A316Z1H7"/>
<dbReference type="Pfam" id="PF00326">
    <property type="entry name" value="Peptidase_S9"/>
    <property type="match status" value="1"/>
</dbReference>
<sequence>MRASLSHALALSALAVCAHGSAAQQLVLGDAPKVVHSSPCLTLGTEWTALGPVPAGMREQAFGANQLTAFDDVVDLMNELPPRLPSAYGYLDGIIAPRRFVPQEPSTSSSSCASHTQRLVLAYPEVDWKGMRSTAGWSALQWQALLWTELNVAAPGPVALHVNVDKAIEFAFVAEGDATGEQLRWYTGDVYSYNQAARPMSSTESMSSSHTKQPLPLAHLIELNPGRYRLVLRAVYEIRLFGDPDSQSSDGTPQLQLKIDVQLRKEAAVRLTVDPPLGRAPDIVGEELAGQGVAVGVRNGGVSAVQIEKAGVHGEMSRCLSASLSDTVSIAAAQTRSVVVDLHETRPLSTCIGDHTTETVILSLRVLVKLLDSGEAREEQVDIQLRRLPALDVKKAQPFVFTFRGADGALDYASALPPAQRSSTPQSVVLALHGAGVDAADSAWSGAIRQQSHSWVIFPSGRTSWGFDWQLASLASASAAVRSMAAAQWGVDKHLRAAYALDPSKLYVVGHSNGGQGALYRLSRFPDEVIGGTIAAGYIKMRDYVSFEWSASRQSADPALAGILASSLSMFENDLHASNLAGVPLLIKYGSADDNVPPWHSRSLAALVDSWNAASRLVLGEHVQVSEAPGKGHWWPEVLREADVQAHIETHLRRASLSPLDSFTLSTTNPHEAGAKQGVRILALDTPGRLGRLEVTFSNTTMSITSSGVQSFSLTSDGAKAWHTSSATALRIDGQALELSSSEAFAGTARNFECRDSTWHAVSTSSLGRPQGPLLRIWLSAAPLQLVLPTRTSRERREAFHSAALRLAHAALLFVQLDSRIVDDVDAIRPEGLTRGSLIVLGGADENLLAEKMLRERPAPFSFLPASQLRLHSRVFSGAWSEWSRALEAPSLKRDCTALLSLLPHPTDPDEGLALVVAASAHAGGLERGVRALQQTLRTGAQLPEWVLFGGAERDWMGAGGLLGAGWYDADWRWSHAMSWLS</sequence>
<evidence type="ECO:0000313" key="4">
    <source>
        <dbReference type="EMBL" id="PWN95627.1"/>
    </source>
</evidence>